<comment type="caution">
    <text evidence="1">The sequence shown here is derived from an EMBL/GenBank/DDBJ whole genome shotgun (WGS) entry which is preliminary data.</text>
</comment>
<reference evidence="1" key="1">
    <citation type="submission" date="2021-10" db="EMBL/GenBank/DDBJ databases">
        <title>Anaerobic single-cell dispensing facilitates the cultivation of human gut bacteria.</title>
        <authorList>
            <person name="Afrizal A."/>
        </authorList>
    </citation>
    <scope>NUCLEOTIDE SEQUENCE</scope>
    <source>
        <strain evidence="1">CLA-AA-H272</strain>
    </source>
</reference>
<protein>
    <submittedName>
        <fullName evidence="1">Uncharacterized protein</fullName>
    </submittedName>
</protein>
<gene>
    <name evidence="1" type="ORF">LKD37_06450</name>
</gene>
<sequence>MENKYFAELARRLRAAGITAGHPEKNRLTVLLNNQPVLSVSAGSDVFLLPAGSNQPEAGELYHKVAQTADEVYAYVEAVQTAPLLHASGLSEKFHLLADFGGAVLAGRELENGWGYQFVTWIWDHDRTRVSHGHYYEEDFQGAKQDFAVRSGLISKAQLFSPEELTQLYRATDYLLDEGPEPEDGQLKALQTSRTKIEYTVPDLAERLEQSQGQEPQMNL</sequence>
<evidence type="ECO:0000313" key="1">
    <source>
        <dbReference type="EMBL" id="MCC2129160.1"/>
    </source>
</evidence>
<dbReference type="EMBL" id="JAJEPW010000014">
    <property type="protein sequence ID" value="MCC2129160.1"/>
    <property type="molecule type" value="Genomic_DNA"/>
</dbReference>
<name>A0AAE3AF22_9FIRM</name>
<organism evidence="1 2">
    <name type="scientific">Brotocaccenecus cirricatena</name>
    <dbReference type="NCBI Taxonomy" id="3064195"/>
    <lineage>
        <taxon>Bacteria</taxon>
        <taxon>Bacillati</taxon>
        <taxon>Bacillota</taxon>
        <taxon>Clostridia</taxon>
        <taxon>Eubacteriales</taxon>
        <taxon>Oscillospiraceae</taxon>
        <taxon>Brotocaccenecus</taxon>
    </lineage>
</organism>
<dbReference type="AlphaFoldDB" id="A0AAE3AF22"/>
<dbReference type="Proteomes" id="UP001199319">
    <property type="component" value="Unassembled WGS sequence"/>
</dbReference>
<proteinExistence type="predicted"/>
<accession>A0AAE3AF22</accession>
<evidence type="ECO:0000313" key="2">
    <source>
        <dbReference type="Proteomes" id="UP001199319"/>
    </source>
</evidence>
<dbReference type="RefSeq" id="WP_302928454.1">
    <property type="nucleotide sequence ID" value="NZ_JAJEPW010000014.1"/>
</dbReference>
<keyword evidence="2" id="KW-1185">Reference proteome</keyword>